<dbReference type="SUPFAM" id="SSF51905">
    <property type="entry name" value="FAD/NAD(P)-binding domain"/>
    <property type="match status" value="1"/>
</dbReference>
<dbReference type="AlphaFoldDB" id="A0A8H7XTG3"/>
<dbReference type="SUPFAM" id="SSF54373">
    <property type="entry name" value="FAD-linked reductases, C-terminal domain"/>
    <property type="match status" value="1"/>
</dbReference>
<keyword evidence="2" id="KW-0274">FAD</keyword>
<proteinExistence type="predicted"/>
<dbReference type="Pfam" id="PF01494">
    <property type="entry name" value="FAD_binding_3"/>
    <property type="match status" value="1"/>
</dbReference>
<evidence type="ECO:0000256" key="3">
    <source>
        <dbReference type="ARBA" id="ARBA00023002"/>
    </source>
</evidence>
<comment type="caution">
    <text evidence="5">The sequence shown here is derived from an EMBL/GenBank/DDBJ whole genome shotgun (WGS) entry which is preliminary data.</text>
</comment>
<dbReference type="GO" id="GO:0016491">
    <property type="term" value="F:oxidoreductase activity"/>
    <property type="evidence" value="ECO:0007669"/>
    <property type="project" value="UniProtKB-KW"/>
</dbReference>
<dbReference type="PRINTS" id="PR00420">
    <property type="entry name" value="RNGMNOXGNASE"/>
</dbReference>
<dbReference type="Gene3D" id="3.50.50.60">
    <property type="entry name" value="FAD/NAD(P)-binding domain"/>
    <property type="match status" value="1"/>
</dbReference>
<accession>A0A8H7XTG3</accession>
<name>A0A8H7XTG3_PSICU</name>
<evidence type="ECO:0000256" key="2">
    <source>
        <dbReference type="ARBA" id="ARBA00022827"/>
    </source>
</evidence>
<gene>
    <name evidence="5" type="ORF">JR316_008627</name>
</gene>
<dbReference type="PANTHER" id="PTHR46720:SF3">
    <property type="entry name" value="FAD-BINDING DOMAIN-CONTAINING PROTEIN-RELATED"/>
    <property type="match status" value="1"/>
</dbReference>
<keyword evidence="3" id="KW-0560">Oxidoreductase</keyword>
<keyword evidence="1" id="KW-0285">Flavoprotein</keyword>
<dbReference type="InterPro" id="IPR002938">
    <property type="entry name" value="FAD-bd"/>
</dbReference>
<dbReference type="GO" id="GO:0071949">
    <property type="term" value="F:FAD binding"/>
    <property type="evidence" value="ECO:0007669"/>
    <property type="project" value="InterPro"/>
</dbReference>
<dbReference type="InterPro" id="IPR036188">
    <property type="entry name" value="FAD/NAD-bd_sf"/>
</dbReference>
<reference evidence="5" key="1">
    <citation type="submission" date="2021-02" db="EMBL/GenBank/DDBJ databases">
        <title>Psilocybe cubensis genome.</title>
        <authorList>
            <person name="Mckernan K.J."/>
            <person name="Crawford S."/>
            <person name="Trippe A."/>
            <person name="Kane L.T."/>
            <person name="Mclaughlin S."/>
        </authorList>
    </citation>
    <scope>NUCLEOTIDE SEQUENCE [LARGE SCALE GENOMIC DNA]</scope>
    <source>
        <strain evidence="5">MGC-MH-2018</strain>
    </source>
</reference>
<dbReference type="InterPro" id="IPR051104">
    <property type="entry name" value="FAD_monoxygenase"/>
</dbReference>
<evidence type="ECO:0000256" key="1">
    <source>
        <dbReference type="ARBA" id="ARBA00022630"/>
    </source>
</evidence>
<protein>
    <recommendedName>
        <fullName evidence="4">FAD-binding domain-containing protein</fullName>
    </recommendedName>
</protein>
<feature type="domain" description="FAD-binding" evidence="4">
    <location>
        <begin position="8"/>
        <end position="371"/>
    </location>
</feature>
<dbReference type="EMBL" id="JAFIQS010000008">
    <property type="protein sequence ID" value="KAG5166538.1"/>
    <property type="molecule type" value="Genomic_DNA"/>
</dbReference>
<dbReference type="PANTHER" id="PTHR46720">
    <property type="entry name" value="HYDROXYLASE, PUTATIVE (AFU_ORTHOLOGUE AFUA_3G01460)-RELATED"/>
    <property type="match status" value="1"/>
</dbReference>
<sequence length="438" mass="48285">MPQPLKDFTVAIVGGGMCGLACAYGFANAGIKADVFEAAAHYHEIGAGVGFGHNAIRVLRELGLFDTILKVSGQQKANQRLFNMISGTGDHEQVFDYAESSGQQGNEGLGVYRPVFLDAVMPLLDPTMISTHFNKRCVSVEQSNTGPQTLHFADGTTHEADVIIGADGIKSVTRSAIVSETDNRLAFSGTYAYRGLIPIDLLETEGIKADIRSRPHCWVGAGKARHIITFPIRNDTVLNVVAFYTGDKMLTSEHSHPWVESVPQAEVLNRFSGWGNDVMIMLNHLKQPSRWSIHTLYPPLDSYVNGRVVLIGDAAHAMVPHLGAGVGQGFEDTYALCRLLGHPNVRKANIETALKIYNEIRPPRANMVLKRSLRAGKIYESYGPGLYDISKMRHNLMGIWEPVWRFDLMDQVGLAILKEFEDSPQSVEKQKNPSTTKR</sequence>
<dbReference type="GO" id="GO:0044550">
    <property type="term" value="P:secondary metabolite biosynthetic process"/>
    <property type="evidence" value="ECO:0007669"/>
    <property type="project" value="TreeGrafter"/>
</dbReference>
<organism evidence="5">
    <name type="scientific">Psilocybe cubensis</name>
    <name type="common">Psychedelic mushroom</name>
    <name type="synonym">Stropharia cubensis</name>
    <dbReference type="NCBI Taxonomy" id="181762"/>
    <lineage>
        <taxon>Eukaryota</taxon>
        <taxon>Fungi</taxon>
        <taxon>Dikarya</taxon>
        <taxon>Basidiomycota</taxon>
        <taxon>Agaricomycotina</taxon>
        <taxon>Agaricomycetes</taxon>
        <taxon>Agaricomycetidae</taxon>
        <taxon>Agaricales</taxon>
        <taxon>Agaricineae</taxon>
        <taxon>Strophariaceae</taxon>
        <taxon>Psilocybe</taxon>
    </lineage>
</organism>
<evidence type="ECO:0000313" key="5">
    <source>
        <dbReference type="EMBL" id="KAG5166538.1"/>
    </source>
</evidence>
<evidence type="ECO:0000259" key="4">
    <source>
        <dbReference type="Pfam" id="PF01494"/>
    </source>
</evidence>